<dbReference type="AlphaFoldDB" id="A0A654LZ97"/>
<dbReference type="Proteomes" id="UP000058925">
    <property type="component" value="Chromosome"/>
</dbReference>
<name>A0A654LZ97_9ARCH</name>
<dbReference type="EMBL" id="CP012850">
    <property type="protein sequence ID" value="ALI36874.1"/>
    <property type="molecule type" value="Genomic_DNA"/>
</dbReference>
<accession>A0A654LZ97</accession>
<dbReference type="RefSeq" id="WP_196816070.1">
    <property type="nucleotide sequence ID" value="NZ_CP012850.1"/>
</dbReference>
<evidence type="ECO:0000256" key="1">
    <source>
        <dbReference type="SAM" id="Phobius"/>
    </source>
</evidence>
<keyword evidence="1" id="KW-0472">Membrane</keyword>
<protein>
    <submittedName>
        <fullName evidence="2">Uncharacterized protein</fullName>
    </submittedName>
</protein>
<dbReference type="OrthoDB" id="10519at2157"/>
<gene>
    <name evidence="2" type="ORF">NMY3_02684</name>
</gene>
<keyword evidence="1" id="KW-0812">Transmembrane</keyword>
<evidence type="ECO:0000313" key="3">
    <source>
        <dbReference type="Proteomes" id="UP000058925"/>
    </source>
</evidence>
<dbReference type="KEGG" id="taa:NMY3_02684"/>
<proteinExistence type="predicted"/>
<reference evidence="3" key="1">
    <citation type="submission" date="2015-10" db="EMBL/GenBank/DDBJ databases">
        <title>Niche specialization of a soil ammonia-oxidizing archaeon, Candidatus Nitrosocosmicus oleophilus.</title>
        <authorList>
            <person name="Jung M.-Y."/>
            <person name="Rhee S.-K."/>
        </authorList>
    </citation>
    <scope>NUCLEOTIDE SEQUENCE [LARGE SCALE GENOMIC DNA]</scope>
    <source>
        <strain evidence="3">MY3</strain>
    </source>
</reference>
<feature type="transmembrane region" description="Helical" evidence="1">
    <location>
        <begin position="7"/>
        <end position="28"/>
    </location>
</feature>
<sequence length="192" mass="20626">MKKQSAIIFAIMMMVTTIYALSLGNIGYSQQQGESSILDSINVKNSNLTLGKPFYTEKFEFPINQNSGDSKNNGTSASSGYSFEGNGTLDDLQITASGNGNEISREDGTNFLTGRALFTSSQNGTASYSFEAITNTTGEGIRTSLGAAFFDANATGNLESLRSIVGVYESYIDESHGKGIFAMWHINDLLSK</sequence>
<keyword evidence="3" id="KW-1185">Reference proteome</keyword>
<evidence type="ECO:0000313" key="2">
    <source>
        <dbReference type="EMBL" id="ALI36874.1"/>
    </source>
</evidence>
<dbReference type="GeneID" id="60422614"/>
<organism evidence="2 3">
    <name type="scientific">Candidatus Nitrosocosmicus oleophilus</name>
    <dbReference type="NCBI Taxonomy" id="1353260"/>
    <lineage>
        <taxon>Archaea</taxon>
        <taxon>Nitrososphaerota</taxon>
        <taxon>Nitrososphaeria</taxon>
        <taxon>Nitrososphaerales</taxon>
        <taxon>Nitrososphaeraceae</taxon>
        <taxon>Candidatus Nitrosocosmicus</taxon>
    </lineage>
</organism>
<keyword evidence="1" id="KW-1133">Transmembrane helix</keyword>